<protein>
    <submittedName>
        <fullName evidence="8">Integron integrase</fullName>
    </submittedName>
</protein>
<evidence type="ECO:0000256" key="2">
    <source>
        <dbReference type="ARBA" id="ARBA00022908"/>
    </source>
</evidence>
<dbReference type="InterPro" id="IPR050090">
    <property type="entry name" value="Tyrosine_recombinase_XerCD"/>
</dbReference>
<dbReference type="GO" id="GO:0015074">
    <property type="term" value="P:DNA integration"/>
    <property type="evidence" value="ECO:0007669"/>
    <property type="project" value="UniProtKB-KW"/>
</dbReference>
<reference evidence="8 9" key="1">
    <citation type="submission" date="2020-01" db="EMBL/GenBank/DDBJ databases">
        <title>Ponticoccus aerotolerans gen. nov., sp. nov., an anaerobic bacterium and proposal of Ponticoccusceae fam. nov., Ponticoccusles ord. nov. and Ponticoccuse classis nov. in the phylum Kiritimatiellaeota.</title>
        <authorList>
            <person name="Zhou L.Y."/>
            <person name="Du Z.J."/>
        </authorList>
    </citation>
    <scope>NUCLEOTIDE SEQUENCE [LARGE SCALE GENOMIC DNA]</scope>
    <source>
        <strain evidence="8 9">S-5007</strain>
    </source>
</reference>
<evidence type="ECO:0000256" key="4">
    <source>
        <dbReference type="ARBA" id="ARBA00023172"/>
    </source>
</evidence>
<dbReference type="RefSeq" id="WP_160627363.1">
    <property type="nucleotide sequence ID" value="NZ_CP047593.1"/>
</dbReference>
<dbReference type="PANTHER" id="PTHR30349">
    <property type="entry name" value="PHAGE INTEGRASE-RELATED"/>
    <property type="match status" value="1"/>
</dbReference>
<dbReference type="InterPro" id="IPR011010">
    <property type="entry name" value="DNA_brk_join_enz"/>
</dbReference>
<keyword evidence="3 5" id="KW-0238">DNA-binding</keyword>
<dbReference type="InterPro" id="IPR004107">
    <property type="entry name" value="Integrase_SAM-like_N"/>
</dbReference>
<dbReference type="AlphaFoldDB" id="A0A6P1M1Q4"/>
<dbReference type="GO" id="GO:0006310">
    <property type="term" value="P:DNA recombination"/>
    <property type="evidence" value="ECO:0007669"/>
    <property type="project" value="UniProtKB-KW"/>
</dbReference>
<keyword evidence="4" id="KW-0233">DNA recombination</keyword>
<dbReference type="Proteomes" id="UP000464954">
    <property type="component" value="Chromosome"/>
</dbReference>
<dbReference type="Pfam" id="PF13495">
    <property type="entry name" value="Phage_int_SAM_4"/>
    <property type="match status" value="1"/>
</dbReference>
<evidence type="ECO:0000313" key="8">
    <source>
        <dbReference type="EMBL" id="QHI68749.1"/>
    </source>
</evidence>
<dbReference type="Gene3D" id="1.10.443.10">
    <property type="entry name" value="Intergrase catalytic core"/>
    <property type="match status" value="1"/>
</dbReference>
<proteinExistence type="inferred from homology"/>
<dbReference type="InterPro" id="IPR013762">
    <property type="entry name" value="Integrase-like_cat_sf"/>
</dbReference>
<name>A0A6P1M1Q4_9BACT</name>
<evidence type="ECO:0000259" key="7">
    <source>
        <dbReference type="PROSITE" id="PS51900"/>
    </source>
</evidence>
<gene>
    <name evidence="8" type="ORF">GT409_04555</name>
</gene>
<evidence type="ECO:0000256" key="3">
    <source>
        <dbReference type="ARBA" id="ARBA00023125"/>
    </source>
</evidence>
<feature type="domain" description="Core-binding (CB)" evidence="7">
    <location>
        <begin position="1"/>
        <end position="85"/>
    </location>
</feature>
<dbReference type="NCBIfam" id="TIGR02249">
    <property type="entry name" value="integrase_gron"/>
    <property type="match status" value="1"/>
</dbReference>
<dbReference type="GO" id="GO:0003677">
    <property type="term" value="F:DNA binding"/>
    <property type="evidence" value="ECO:0007669"/>
    <property type="project" value="UniProtKB-UniRule"/>
</dbReference>
<dbReference type="CDD" id="cd01193">
    <property type="entry name" value="INT_IntI_C"/>
    <property type="match status" value="1"/>
</dbReference>
<organism evidence="8 9">
    <name type="scientific">Tichowtungia aerotolerans</name>
    <dbReference type="NCBI Taxonomy" id="2697043"/>
    <lineage>
        <taxon>Bacteria</taxon>
        <taxon>Pseudomonadati</taxon>
        <taxon>Kiritimatiellota</taxon>
        <taxon>Tichowtungiia</taxon>
        <taxon>Tichowtungiales</taxon>
        <taxon>Tichowtungiaceae</taxon>
        <taxon>Tichowtungia</taxon>
    </lineage>
</organism>
<evidence type="ECO:0000256" key="5">
    <source>
        <dbReference type="PROSITE-ProRule" id="PRU01248"/>
    </source>
</evidence>
<dbReference type="PROSITE" id="PS51898">
    <property type="entry name" value="TYR_RECOMBINASE"/>
    <property type="match status" value="1"/>
</dbReference>
<dbReference type="InterPro" id="IPR002104">
    <property type="entry name" value="Integrase_catalytic"/>
</dbReference>
<dbReference type="Gene3D" id="1.10.150.130">
    <property type="match status" value="1"/>
</dbReference>
<evidence type="ECO:0000313" key="9">
    <source>
        <dbReference type="Proteomes" id="UP000464954"/>
    </source>
</evidence>
<dbReference type="EMBL" id="CP047593">
    <property type="protein sequence ID" value="QHI68749.1"/>
    <property type="molecule type" value="Genomic_DNA"/>
</dbReference>
<accession>A0A6P1M1Q4</accession>
<dbReference type="KEGG" id="taer:GT409_04555"/>
<keyword evidence="2" id="KW-0229">DNA integration</keyword>
<dbReference type="Pfam" id="PF00589">
    <property type="entry name" value="Phage_integrase"/>
    <property type="match status" value="1"/>
</dbReference>
<feature type="domain" description="Tyr recombinase" evidence="6">
    <location>
        <begin position="103"/>
        <end position="316"/>
    </location>
</feature>
<evidence type="ECO:0000259" key="6">
    <source>
        <dbReference type="PROSITE" id="PS51898"/>
    </source>
</evidence>
<dbReference type="PANTHER" id="PTHR30349:SF64">
    <property type="entry name" value="PROPHAGE INTEGRASE INTD-RELATED"/>
    <property type="match status" value="1"/>
</dbReference>
<dbReference type="PROSITE" id="PS51900">
    <property type="entry name" value="CB"/>
    <property type="match status" value="1"/>
</dbReference>
<evidence type="ECO:0000256" key="1">
    <source>
        <dbReference type="ARBA" id="ARBA00008857"/>
    </source>
</evidence>
<dbReference type="InterPro" id="IPR044068">
    <property type="entry name" value="CB"/>
</dbReference>
<dbReference type="InterPro" id="IPR010998">
    <property type="entry name" value="Integrase_recombinase_N"/>
</dbReference>
<sequence length="322" mass="37055">MASKILEESRDVMRRRRYSIHTEKSYIGWIKRYIKHFNMQSRDDLLEGERKVEEFLTHLAREEHVAPSTQNQALNALVFFYKHVLKQPMDDTINAERSAPRIKVPVVLTREEVARLLDGLSGTHLLISKLLYGCGLRISECLRLRVLDIDFEMKALTVRSGKGDKDRVTTFPPSLKEPLQVHLRRVKQLHERDLADGFGEVYLPHALARKYQNAPSEWKWQYVFPAKSRSKDPRSDNVRRHHLMPSPVNHAISVAVRTAGINKRVSAHTLRHSFATHLLQRGTDIRTIQSLLGHKDVQTTMIYTHVLQQGGSGVVSPLEDLK</sequence>
<dbReference type="InterPro" id="IPR011946">
    <property type="entry name" value="Integrase_integron-type"/>
</dbReference>
<keyword evidence="9" id="KW-1185">Reference proteome</keyword>
<dbReference type="SUPFAM" id="SSF56349">
    <property type="entry name" value="DNA breaking-rejoining enzymes"/>
    <property type="match status" value="1"/>
</dbReference>
<comment type="similarity">
    <text evidence="1">Belongs to the 'phage' integrase family.</text>
</comment>